<comment type="similarity">
    <text evidence="1 17">In the C-terminal section; belongs to the flavoprotein pyridine nucleotide cytochrome reductase family.</text>
</comment>
<comment type="caution">
    <text evidence="20">The sequence shown here is derived from an EMBL/GenBank/DDBJ whole genome shotgun (WGS) entry which is preliminary data.</text>
</comment>
<evidence type="ECO:0000256" key="8">
    <source>
        <dbReference type="ARBA" id="ARBA00022723"/>
    </source>
</evidence>
<feature type="site" description="Influences the redox potential of the prosthetic heme and FAD groups" evidence="17">
    <location>
        <position position="84"/>
    </location>
</feature>
<evidence type="ECO:0000259" key="19">
    <source>
        <dbReference type="PROSITE" id="PS51384"/>
    </source>
</evidence>
<gene>
    <name evidence="20" type="primary">hmpA</name>
    <name evidence="17" type="synonym">hmp</name>
    <name evidence="20" type="ORF">LRP50_22370</name>
</gene>
<dbReference type="InterPro" id="IPR023950">
    <property type="entry name" value="Hmp"/>
</dbReference>
<keyword evidence="7 17" id="KW-0285">Flavoprotein</keyword>
<keyword evidence="5 17" id="KW-0349">Heme</keyword>
<evidence type="ECO:0000313" key="20">
    <source>
        <dbReference type="EMBL" id="MDD1795867.1"/>
    </source>
</evidence>
<evidence type="ECO:0000256" key="3">
    <source>
        <dbReference type="ARBA" id="ARBA00022448"/>
    </source>
</evidence>
<dbReference type="CDD" id="cd06184">
    <property type="entry name" value="flavohem_like_fad_nad_binding"/>
    <property type="match status" value="1"/>
</dbReference>
<comment type="cofactor">
    <cofactor evidence="17">
        <name>heme b</name>
        <dbReference type="ChEBI" id="CHEBI:60344"/>
    </cofactor>
    <text evidence="17">Binds 1 heme b (iron(II)-protoporphyrin IX) group per subunit.</text>
</comment>
<comment type="catalytic activity">
    <reaction evidence="16 17">
        <text>2 nitric oxide + NADPH + 2 O2 = 2 nitrate + NADP(+) + H(+)</text>
        <dbReference type="Rhea" id="RHEA:19465"/>
        <dbReference type="ChEBI" id="CHEBI:15378"/>
        <dbReference type="ChEBI" id="CHEBI:15379"/>
        <dbReference type="ChEBI" id="CHEBI:16480"/>
        <dbReference type="ChEBI" id="CHEBI:17632"/>
        <dbReference type="ChEBI" id="CHEBI:57783"/>
        <dbReference type="ChEBI" id="CHEBI:58349"/>
        <dbReference type="EC" id="1.14.12.17"/>
    </reaction>
</comment>
<evidence type="ECO:0000256" key="16">
    <source>
        <dbReference type="ARBA" id="ARBA00049433"/>
    </source>
</evidence>
<dbReference type="HAMAP" id="MF_01252">
    <property type="entry name" value="Hmp"/>
    <property type="match status" value="1"/>
</dbReference>
<dbReference type="RefSeq" id="WP_274166636.1">
    <property type="nucleotide sequence ID" value="NZ_JAJUBC010000036.1"/>
</dbReference>
<dbReference type="InterPro" id="IPR012292">
    <property type="entry name" value="Globin/Proto"/>
</dbReference>
<dbReference type="SUPFAM" id="SSF63380">
    <property type="entry name" value="Riboflavin synthase domain-like"/>
    <property type="match status" value="1"/>
</dbReference>
<keyword evidence="21" id="KW-1185">Reference proteome</keyword>
<dbReference type="EMBL" id="JAJUBC010000036">
    <property type="protein sequence ID" value="MDD1795867.1"/>
    <property type="molecule type" value="Genomic_DNA"/>
</dbReference>
<keyword evidence="9 17" id="KW-0274">FAD</keyword>
<evidence type="ECO:0000256" key="10">
    <source>
        <dbReference type="ARBA" id="ARBA00022857"/>
    </source>
</evidence>
<dbReference type="Pfam" id="PF00175">
    <property type="entry name" value="NAD_binding_1"/>
    <property type="match status" value="1"/>
</dbReference>
<dbReference type="PANTHER" id="PTHR43396:SF3">
    <property type="entry name" value="FLAVOHEMOPROTEIN"/>
    <property type="match status" value="1"/>
</dbReference>
<dbReference type="Gene3D" id="1.10.490.10">
    <property type="entry name" value="Globins"/>
    <property type="match status" value="1"/>
</dbReference>
<feature type="binding site" evidence="17">
    <location>
        <begin position="204"/>
        <end position="207"/>
    </location>
    <ligand>
        <name>FAD</name>
        <dbReference type="ChEBI" id="CHEBI:57692"/>
    </ligand>
</feature>
<dbReference type="InterPro" id="IPR017927">
    <property type="entry name" value="FAD-bd_FR_type"/>
</dbReference>
<keyword evidence="10 17" id="KW-0521">NADP</keyword>
<proteinExistence type="inferred from homology"/>
<feature type="site" description="Influences the redox potential of the prosthetic heme and FAD groups" evidence="17">
    <location>
        <position position="387"/>
    </location>
</feature>
<dbReference type="InterPro" id="IPR009050">
    <property type="entry name" value="Globin-like_sf"/>
</dbReference>
<protein>
    <recommendedName>
        <fullName evidence="17">Flavohemoprotein</fullName>
    </recommendedName>
    <alternativeName>
        <fullName evidence="17">Flavohemoglobin</fullName>
    </alternativeName>
    <alternativeName>
        <fullName evidence="17">Hemoglobin-like protein</fullName>
    </alternativeName>
    <alternativeName>
        <fullName evidence="17">Nitric oxide dioxygenase</fullName>
        <shortName evidence="17">NO oxygenase</shortName>
        <shortName evidence="17">NOD</shortName>
        <ecNumber evidence="17">1.14.12.17</ecNumber>
    </alternativeName>
</protein>
<comment type="domain">
    <text evidence="17">Consists of two distinct domains; an N-terminal heme-containing oxygen-binding domain and a C-terminal reductase domain with binding sites for FAD and NAD(P)H.</text>
</comment>
<feature type="domain" description="Globin" evidence="18">
    <location>
        <begin position="1"/>
        <end position="136"/>
    </location>
</feature>
<feature type="binding site" evidence="17">
    <location>
        <begin position="268"/>
        <end position="273"/>
    </location>
    <ligand>
        <name>NADP(+)</name>
        <dbReference type="ChEBI" id="CHEBI:58349"/>
    </ligand>
</feature>
<feature type="active site" description="Charge relay system" evidence="17">
    <location>
        <position position="95"/>
    </location>
</feature>
<evidence type="ECO:0000313" key="21">
    <source>
        <dbReference type="Proteomes" id="UP001149400"/>
    </source>
</evidence>
<evidence type="ECO:0000256" key="5">
    <source>
        <dbReference type="ARBA" id="ARBA00022617"/>
    </source>
</evidence>
<evidence type="ECO:0000256" key="9">
    <source>
        <dbReference type="ARBA" id="ARBA00022827"/>
    </source>
</evidence>
<comment type="function">
    <text evidence="14 17">Is involved in NO detoxification in an aerobic process, termed nitric oxide dioxygenase (NOD) reaction that utilizes O(2) and NAD(P)H to convert NO to nitrate, which protects the bacterium from various noxious nitrogen compounds. Therefore, plays a central role in the inducible response to nitrosative stress.</text>
</comment>
<dbReference type="CDD" id="cd14776">
    <property type="entry name" value="HmpEc-globin-like"/>
    <property type="match status" value="1"/>
</dbReference>
<feature type="binding site" description="proximal binding residue" evidence="17">
    <location>
        <position position="85"/>
    </location>
    <ligand>
        <name>heme b</name>
        <dbReference type="ChEBI" id="CHEBI:60344"/>
    </ligand>
    <ligandPart>
        <name>Fe</name>
        <dbReference type="ChEBI" id="CHEBI:18248"/>
    </ligandPart>
</feature>
<evidence type="ECO:0000256" key="2">
    <source>
        <dbReference type="ARBA" id="ARBA00008414"/>
    </source>
</evidence>
<keyword evidence="13 17" id="KW-0520">NAD</keyword>
<dbReference type="PANTHER" id="PTHR43396">
    <property type="entry name" value="FLAVOHEMOPROTEIN"/>
    <property type="match status" value="1"/>
</dbReference>
<feature type="binding site" evidence="17">
    <location>
        <position position="188"/>
    </location>
    <ligand>
        <name>FAD</name>
        <dbReference type="ChEBI" id="CHEBI:57692"/>
    </ligand>
</feature>
<dbReference type="InterPro" id="IPR001433">
    <property type="entry name" value="OxRdtase_FAD/NAD-bd"/>
</dbReference>
<dbReference type="InterPro" id="IPR039261">
    <property type="entry name" value="FNR_nucleotide-bd"/>
</dbReference>
<dbReference type="SUPFAM" id="SSF46458">
    <property type="entry name" value="Globin-like"/>
    <property type="match status" value="1"/>
</dbReference>
<evidence type="ECO:0000256" key="7">
    <source>
        <dbReference type="ARBA" id="ARBA00022630"/>
    </source>
</evidence>
<feature type="active site" description="Charge relay system" evidence="17">
    <location>
        <position position="135"/>
    </location>
</feature>
<dbReference type="PRINTS" id="PR00410">
    <property type="entry name" value="PHEHYDRXLASE"/>
</dbReference>
<dbReference type="PROSITE" id="PS51384">
    <property type="entry name" value="FAD_FR"/>
    <property type="match status" value="1"/>
</dbReference>
<dbReference type="PROSITE" id="PS01033">
    <property type="entry name" value="GLOBIN"/>
    <property type="match status" value="1"/>
</dbReference>
<evidence type="ECO:0000256" key="1">
    <source>
        <dbReference type="ARBA" id="ARBA00006401"/>
    </source>
</evidence>
<dbReference type="Gene3D" id="3.40.50.80">
    <property type="entry name" value="Nucleotide-binding domain of ferredoxin-NADP reductase (FNR) module"/>
    <property type="match status" value="1"/>
</dbReference>
<comment type="cofactor">
    <cofactor evidence="17">
        <name>FAD</name>
        <dbReference type="ChEBI" id="CHEBI:57692"/>
    </cofactor>
    <text evidence="17">Binds 1 FAD per subunit.</text>
</comment>
<evidence type="ECO:0000256" key="17">
    <source>
        <dbReference type="HAMAP-Rule" id="MF_01252"/>
    </source>
</evidence>
<dbReference type="PRINTS" id="PR00371">
    <property type="entry name" value="FPNCR"/>
</dbReference>
<feature type="region of interest" description="Reductase" evidence="17">
    <location>
        <begin position="147"/>
        <end position="400"/>
    </location>
</feature>
<dbReference type="SUPFAM" id="SSF52343">
    <property type="entry name" value="Ferredoxin reductase-like, C-terminal NADP-linked domain"/>
    <property type="match status" value="1"/>
</dbReference>
<dbReference type="EC" id="1.14.12.17" evidence="17"/>
<evidence type="ECO:0000256" key="4">
    <source>
        <dbReference type="ARBA" id="ARBA00022575"/>
    </source>
</evidence>
<name>A0ABT5R8L4_9GAMM</name>
<dbReference type="Proteomes" id="UP001149400">
    <property type="component" value="Unassembled WGS sequence"/>
</dbReference>
<dbReference type="Pfam" id="PF00970">
    <property type="entry name" value="FAD_binding_6"/>
    <property type="match status" value="1"/>
</dbReference>
<dbReference type="InterPro" id="IPR008333">
    <property type="entry name" value="Cbr1-like_FAD-bd_dom"/>
</dbReference>
<keyword evidence="12 17" id="KW-0408">Iron</keyword>
<comment type="catalytic activity">
    <reaction evidence="15 17">
        <text>2 nitric oxide + NADH + 2 O2 = 2 nitrate + NAD(+) + H(+)</text>
        <dbReference type="Rhea" id="RHEA:19469"/>
        <dbReference type="ChEBI" id="CHEBI:15378"/>
        <dbReference type="ChEBI" id="CHEBI:15379"/>
        <dbReference type="ChEBI" id="CHEBI:16480"/>
        <dbReference type="ChEBI" id="CHEBI:17632"/>
        <dbReference type="ChEBI" id="CHEBI:57540"/>
        <dbReference type="ChEBI" id="CHEBI:57945"/>
        <dbReference type="EC" id="1.14.12.17"/>
    </reaction>
</comment>
<dbReference type="InterPro" id="IPR000971">
    <property type="entry name" value="Globin"/>
</dbReference>
<keyword evidence="8 17" id="KW-0479">Metal-binding</keyword>
<evidence type="ECO:0000259" key="18">
    <source>
        <dbReference type="PROSITE" id="PS01033"/>
    </source>
</evidence>
<dbReference type="Pfam" id="PF00042">
    <property type="entry name" value="Globin"/>
    <property type="match status" value="1"/>
</dbReference>
<dbReference type="GO" id="GO:0008941">
    <property type="term" value="F:nitric oxide dioxygenase NAD(P)H activity"/>
    <property type="evidence" value="ECO:0007669"/>
    <property type="project" value="UniProtKB-EC"/>
</dbReference>
<reference evidence="20" key="1">
    <citation type="submission" date="2021-12" db="EMBL/GenBank/DDBJ databases">
        <title>Enterovibrio ZSDZ35 sp. nov. and Enterovibrio ZSDZ42 sp. nov., isolated from coastal seawater in Qingdao.</title>
        <authorList>
            <person name="Zhang P."/>
        </authorList>
    </citation>
    <scope>NUCLEOTIDE SEQUENCE</scope>
    <source>
        <strain evidence="20">ZSDZ42</strain>
    </source>
</reference>
<organism evidence="20 21">
    <name type="scientific">Enterovibrio gelatinilyticus</name>
    <dbReference type="NCBI Taxonomy" id="2899819"/>
    <lineage>
        <taxon>Bacteria</taxon>
        <taxon>Pseudomonadati</taxon>
        <taxon>Pseudomonadota</taxon>
        <taxon>Gammaproteobacteria</taxon>
        <taxon>Vibrionales</taxon>
        <taxon>Vibrionaceae</taxon>
        <taxon>Enterovibrio</taxon>
    </lineage>
</organism>
<dbReference type="Gene3D" id="2.40.30.10">
    <property type="entry name" value="Translation factors"/>
    <property type="match status" value="1"/>
</dbReference>
<evidence type="ECO:0000256" key="14">
    <source>
        <dbReference type="ARBA" id="ARBA00025094"/>
    </source>
</evidence>
<dbReference type="InterPro" id="IPR017938">
    <property type="entry name" value="Riboflavin_synthase-like_b-brl"/>
</dbReference>
<keyword evidence="11 17" id="KW-0560">Oxidoreductase</keyword>
<dbReference type="InterPro" id="IPR001709">
    <property type="entry name" value="Flavoprot_Pyr_Nucl_cyt_Rdtase"/>
</dbReference>
<keyword evidence="3 17" id="KW-0813">Transport</keyword>
<sequence length="400" mass="44785">MLSPKTIEIVKSTAPLLAETGPKLTAHFYDRMFSHHPELKNIFNMSNQFTGAQREALFNAVHGYAANIDNLPALLPVIEKIAQKHVSFNVTPEMYAIVGENLLATIDELFSPGQEVLDAWAEAYGVLANVFVTREEEIYQSKEATEGGWRGTREFTVLAKTKESEVITSFVFSPVDGKPVTNYKPGQYIGIYLNPEQFEHQEIRQYSLSSAPKTNTYRISVKRDPQGVVSNYLHDHLNVGDTVKLAPPSGDFFLEASKDTPVALISGGVGLTPMLSMLETLTVNHDADIHWLHATENSQHHAFGEHINHLIQRNPRAKRNVWYREPLVTDNLAEDYDHAGLIDLGLVDGLTDDEQRHYYLCGPIGFMQSAAKQLMTAGVTTDRIFYECFGPHKLIDLSDK</sequence>
<evidence type="ECO:0000256" key="15">
    <source>
        <dbReference type="ARBA" id="ARBA00048649"/>
    </source>
</evidence>
<evidence type="ECO:0000256" key="11">
    <source>
        <dbReference type="ARBA" id="ARBA00023002"/>
    </source>
</evidence>
<accession>A0ABT5R8L4</accession>
<feature type="site" description="Involved in heme-bound ligand stabilization and O-O bond activation" evidence="17">
    <location>
        <position position="29"/>
    </location>
</feature>
<evidence type="ECO:0000256" key="12">
    <source>
        <dbReference type="ARBA" id="ARBA00023004"/>
    </source>
</evidence>
<evidence type="ECO:0000256" key="13">
    <source>
        <dbReference type="ARBA" id="ARBA00023027"/>
    </source>
</evidence>
<keyword evidence="4 17" id="KW-0216">Detoxification</keyword>
<dbReference type="NCBIfam" id="NF009805">
    <property type="entry name" value="PRK13289.1"/>
    <property type="match status" value="1"/>
</dbReference>
<comment type="similarity">
    <text evidence="2 17">Belongs to the globin family. Two-domain flavohemoproteins subfamily.</text>
</comment>
<evidence type="ECO:0000256" key="6">
    <source>
        <dbReference type="ARBA" id="ARBA00022621"/>
    </source>
</evidence>
<feature type="domain" description="FAD-binding FR-type" evidence="19">
    <location>
        <begin position="150"/>
        <end position="255"/>
    </location>
</feature>
<keyword evidence="6 17" id="KW-0561">Oxygen transport</keyword>
<feature type="binding site" evidence="17">
    <location>
        <begin position="388"/>
        <end position="391"/>
    </location>
    <ligand>
        <name>FAD</name>
        <dbReference type="ChEBI" id="CHEBI:57692"/>
    </ligand>
</feature>